<name>A0A8H4MXG8_9PEZI</name>
<organism evidence="2 3">
    <name type="scientific">Botryosphaeria dothidea</name>
    <dbReference type="NCBI Taxonomy" id="55169"/>
    <lineage>
        <taxon>Eukaryota</taxon>
        <taxon>Fungi</taxon>
        <taxon>Dikarya</taxon>
        <taxon>Ascomycota</taxon>
        <taxon>Pezizomycotina</taxon>
        <taxon>Dothideomycetes</taxon>
        <taxon>Dothideomycetes incertae sedis</taxon>
        <taxon>Botryosphaeriales</taxon>
        <taxon>Botryosphaeriaceae</taxon>
        <taxon>Botryosphaeria</taxon>
    </lineage>
</organism>
<proteinExistence type="predicted"/>
<evidence type="ECO:0000313" key="3">
    <source>
        <dbReference type="Proteomes" id="UP000572817"/>
    </source>
</evidence>
<evidence type="ECO:0000313" key="2">
    <source>
        <dbReference type="EMBL" id="KAF4302604.1"/>
    </source>
</evidence>
<dbReference type="EMBL" id="WWBZ02000073">
    <property type="protein sequence ID" value="KAF4302604.1"/>
    <property type="molecule type" value="Genomic_DNA"/>
</dbReference>
<protein>
    <submittedName>
        <fullName evidence="2">Uncharacterized protein</fullName>
    </submittedName>
</protein>
<dbReference type="Proteomes" id="UP000572817">
    <property type="component" value="Unassembled WGS sequence"/>
</dbReference>
<comment type="caution">
    <text evidence="2">The sequence shown here is derived from an EMBL/GenBank/DDBJ whole genome shotgun (WGS) entry which is preliminary data.</text>
</comment>
<sequence length="229" mass="25373">MPSKHKCRASKTARHQYDPATATRPENSLKSQLPHQHHRTLRPAGFFQARSEAVAARSFYPYGSSSLRCGREVCPPAGFAQRTGGRGRPQEASPAVPARLSLPLLRDEQQHPSISSGMYASVVQEGEHNELSEDAGEANDADWDIHENQDEADDGDNGEVATLGKRVGKASLHRKRGSVFLGDEEEEDEQPPHRPKRAREDELEPVRCSIASRPAWSDAEWSAFVEDDQ</sequence>
<feature type="compositionally biased region" description="Basic residues" evidence="1">
    <location>
        <begin position="166"/>
        <end position="177"/>
    </location>
</feature>
<feature type="compositionally biased region" description="Acidic residues" evidence="1">
    <location>
        <begin position="132"/>
        <end position="142"/>
    </location>
</feature>
<keyword evidence="3" id="KW-1185">Reference proteome</keyword>
<feature type="region of interest" description="Disordered" evidence="1">
    <location>
        <begin position="71"/>
        <end position="206"/>
    </location>
</feature>
<feature type="compositionally biased region" description="Polar residues" evidence="1">
    <location>
        <begin position="24"/>
        <end position="34"/>
    </location>
</feature>
<accession>A0A8H4MXG8</accession>
<dbReference type="AlphaFoldDB" id="A0A8H4MXG8"/>
<reference evidence="2" key="1">
    <citation type="submission" date="2020-04" db="EMBL/GenBank/DDBJ databases">
        <title>Genome Assembly and Annotation of Botryosphaeria dothidea sdau 11-99, a Latent Pathogen of Apple Fruit Ring Rot in China.</title>
        <authorList>
            <person name="Yu C."/>
            <person name="Diao Y."/>
            <person name="Lu Q."/>
            <person name="Zhao J."/>
            <person name="Cui S."/>
            <person name="Peng C."/>
            <person name="He B."/>
            <person name="Liu H."/>
        </authorList>
    </citation>
    <scope>NUCLEOTIDE SEQUENCE [LARGE SCALE GENOMIC DNA]</scope>
    <source>
        <strain evidence="2">Sdau11-99</strain>
    </source>
</reference>
<feature type="region of interest" description="Disordered" evidence="1">
    <location>
        <begin position="1"/>
        <end position="44"/>
    </location>
</feature>
<feature type="compositionally biased region" description="Basic residues" evidence="1">
    <location>
        <begin position="1"/>
        <end position="14"/>
    </location>
</feature>
<gene>
    <name evidence="2" type="ORF">GTA08_BOTSDO10051</name>
</gene>
<evidence type="ECO:0000256" key="1">
    <source>
        <dbReference type="SAM" id="MobiDB-lite"/>
    </source>
</evidence>